<reference evidence="2" key="1">
    <citation type="journal article" date="2022" name="Mol. Ecol. Resour.">
        <title>The genomes of chicory, endive, great burdock and yacon provide insights into Asteraceae palaeo-polyploidization history and plant inulin production.</title>
        <authorList>
            <person name="Fan W."/>
            <person name="Wang S."/>
            <person name="Wang H."/>
            <person name="Wang A."/>
            <person name="Jiang F."/>
            <person name="Liu H."/>
            <person name="Zhao H."/>
            <person name="Xu D."/>
            <person name="Zhang Y."/>
        </authorList>
    </citation>
    <scope>NUCLEOTIDE SEQUENCE [LARGE SCALE GENOMIC DNA]</scope>
    <source>
        <strain evidence="2">cv. Punajuju</strain>
    </source>
</reference>
<evidence type="ECO:0000313" key="1">
    <source>
        <dbReference type="EMBL" id="KAI3753036.1"/>
    </source>
</evidence>
<gene>
    <name evidence="1" type="ORF">L2E82_25080</name>
</gene>
<organism evidence="1 2">
    <name type="scientific">Cichorium intybus</name>
    <name type="common">Chicory</name>
    <dbReference type="NCBI Taxonomy" id="13427"/>
    <lineage>
        <taxon>Eukaryota</taxon>
        <taxon>Viridiplantae</taxon>
        <taxon>Streptophyta</taxon>
        <taxon>Embryophyta</taxon>
        <taxon>Tracheophyta</taxon>
        <taxon>Spermatophyta</taxon>
        <taxon>Magnoliopsida</taxon>
        <taxon>eudicotyledons</taxon>
        <taxon>Gunneridae</taxon>
        <taxon>Pentapetalae</taxon>
        <taxon>asterids</taxon>
        <taxon>campanulids</taxon>
        <taxon>Asterales</taxon>
        <taxon>Asteraceae</taxon>
        <taxon>Cichorioideae</taxon>
        <taxon>Cichorieae</taxon>
        <taxon>Cichoriinae</taxon>
        <taxon>Cichorium</taxon>
    </lineage>
</organism>
<reference evidence="1 2" key="2">
    <citation type="journal article" date="2022" name="Mol. Ecol. Resour.">
        <title>The genomes of chicory, endive, great burdock and yacon provide insights into Asteraceae paleo-polyploidization history and plant inulin production.</title>
        <authorList>
            <person name="Fan W."/>
            <person name="Wang S."/>
            <person name="Wang H."/>
            <person name="Wang A."/>
            <person name="Jiang F."/>
            <person name="Liu H."/>
            <person name="Zhao H."/>
            <person name="Xu D."/>
            <person name="Zhang Y."/>
        </authorList>
    </citation>
    <scope>NUCLEOTIDE SEQUENCE [LARGE SCALE GENOMIC DNA]</scope>
    <source>
        <strain evidence="2">cv. Punajuju</strain>
        <tissue evidence="1">Leaves</tissue>
    </source>
</reference>
<name>A0ACB9E2T9_CICIN</name>
<accession>A0ACB9E2T9</accession>
<proteinExistence type="predicted"/>
<sequence>MESMSTLLEGERNYFSGTYVSEDADFMAQLLGNFSTKLPKASTFQDSSFSPFWSHHESTMKDEASVSISDNANISYTDGNTNTVFFPTSSGESYLSIDSSRGSEKGISVIPFFSKMEEERAEYNDLSPNLKKRSCSYDDVQMGWKKTKFTRMNDSDDELNRLQDLSPRSMVNSNGKKRASSGSTDSQSVYAKKRRERINERLRILQSLVPNGTKVDISTMLEEAVQYVKFLQLQIKLLSSDDLWMYAPLAYNGMDIGLDIKLPSPT</sequence>
<evidence type="ECO:0000313" key="2">
    <source>
        <dbReference type="Proteomes" id="UP001055811"/>
    </source>
</evidence>
<keyword evidence="2" id="KW-1185">Reference proteome</keyword>
<comment type="caution">
    <text evidence="1">The sequence shown here is derived from an EMBL/GenBank/DDBJ whole genome shotgun (WGS) entry which is preliminary data.</text>
</comment>
<dbReference type="Proteomes" id="UP001055811">
    <property type="component" value="Linkage Group LG04"/>
</dbReference>
<protein>
    <submittedName>
        <fullName evidence="1">Uncharacterized protein</fullName>
    </submittedName>
</protein>
<dbReference type="EMBL" id="CM042012">
    <property type="protein sequence ID" value="KAI3753036.1"/>
    <property type="molecule type" value="Genomic_DNA"/>
</dbReference>